<evidence type="ECO:0008006" key="3">
    <source>
        <dbReference type="Google" id="ProtNLM"/>
    </source>
</evidence>
<evidence type="ECO:0000313" key="2">
    <source>
        <dbReference type="Proteomes" id="UP000297951"/>
    </source>
</evidence>
<proteinExistence type="predicted"/>
<name>A0A4Y9F8H1_9MICC</name>
<dbReference type="OrthoDB" id="3782133at2"/>
<comment type="caution">
    <text evidence="1">The sequence shown here is derived from an EMBL/GenBank/DDBJ whole genome shotgun (WGS) entry which is preliminary data.</text>
</comment>
<dbReference type="Pfam" id="PF14907">
    <property type="entry name" value="NTP_transf_5"/>
    <property type="match status" value="1"/>
</dbReference>
<dbReference type="AlphaFoldDB" id="A0A4Y9F8H1"/>
<dbReference type="InterPro" id="IPR039498">
    <property type="entry name" value="NTP_transf_5"/>
</dbReference>
<dbReference type="RefSeq" id="WP_135010984.1">
    <property type="nucleotide sequence ID" value="NZ_JADGLK010000001.1"/>
</dbReference>
<reference evidence="1 2" key="1">
    <citation type="submission" date="2019-03" db="EMBL/GenBank/DDBJ databases">
        <title>Diversity of the mouse oral microbiome.</title>
        <authorList>
            <person name="Joseph S."/>
            <person name="Aduse-Opoku J."/>
            <person name="Curtis M."/>
            <person name="Wade W."/>
            <person name="Hashim A."/>
        </authorList>
    </citation>
    <scope>NUCLEOTIDE SEQUENCE [LARGE SCALE GENOMIC DNA]</scope>
    <source>
        <strain evidence="2">irhom_31</strain>
    </source>
</reference>
<gene>
    <name evidence="1" type="ORF">E4U03_00180</name>
</gene>
<dbReference type="Proteomes" id="UP000297951">
    <property type="component" value="Unassembled WGS sequence"/>
</dbReference>
<dbReference type="EMBL" id="SPQC01000001">
    <property type="protein sequence ID" value="TFU24366.1"/>
    <property type="molecule type" value="Genomic_DNA"/>
</dbReference>
<protein>
    <recommendedName>
        <fullName evidence="3">Nucleotidyltransferase family protein</fullName>
    </recommendedName>
</protein>
<organism evidence="1 2">
    <name type="scientific">Rothia nasimurium</name>
    <dbReference type="NCBI Taxonomy" id="85336"/>
    <lineage>
        <taxon>Bacteria</taxon>
        <taxon>Bacillati</taxon>
        <taxon>Actinomycetota</taxon>
        <taxon>Actinomycetes</taxon>
        <taxon>Micrococcales</taxon>
        <taxon>Micrococcaceae</taxon>
        <taxon>Rothia</taxon>
    </lineage>
</organism>
<evidence type="ECO:0000313" key="1">
    <source>
        <dbReference type="EMBL" id="TFU24366.1"/>
    </source>
</evidence>
<accession>A0A4Y9F8H1</accession>
<sequence>MSTPDAQHLDVPLAIRIQLSHAYFQHLANSNGIDLLHIKGYAFAQEVYRPGRKSTDVDLLVRPSHLERFIELVLADGWEILTHFETGSIFEHAMTLYHGSWGLVDIHRYFPGVGDAEGSAFETLWKQRRSKDIANYPCSLPSVVDSRILVVVHGARSTHEKNPDIEHLRETLTPEEWGEMDLRVPQLQANLAYAAALGTLDQYRNHPDYLLWKSVSEDTPEYVQWKARITHAKGLQNKAKIIASIFLVNKDHLAMELGHAPSQQEIREKFFSRFKGLAQSLGRK</sequence>